<reference evidence="3 4" key="1">
    <citation type="submission" date="2017-02" db="EMBL/GenBank/DDBJ databases">
        <authorList>
            <person name="Peterson S.W."/>
        </authorList>
    </citation>
    <scope>NUCLEOTIDE SEQUENCE [LARGE SCALE GENOMIC DNA]</scope>
    <source>
        <strain evidence="3 4">ATCC 700028</strain>
    </source>
</reference>
<evidence type="ECO:0000313" key="4">
    <source>
        <dbReference type="Proteomes" id="UP000191153"/>
    </source>
</evidence>
<name>A0A1T4N8D8_9FUSO</name>
<keyword evidence="4" id="KW-1185">Reference proteome</keyword>
<organism evidence="3 4">
    <name type="scientific">Cetobacterium ceti</name>
    <dbReference type="NCBI Taxonomy" id="180163"/>
    <lineage>
        <taxon>Bacteria</taxon>
        <taxon>Fusobacteriati</taxon>
        <taxon>Fusobacteriota</taxon>
        <taxon>Fusobacteriia</taxon>
        <taxon>Fusobacteriales</taxon>
        <taxon>Fusobacteriaceae</taxon>
        <taxon>Cetobacterium</taxon>
    </lineage>
</organism>
<dbReference type="PROSITE" id="PS51898">
    <property type="entry name" value="TYR_RECOMBINASE"/>
    <property type="match status" value="1"/>
</dbReference>
<keyword evidence="1" id="KW-0233">DNA recombination</keyword>
<dbReference type="InterPro" id="IPR002104">
    <property type="entry name" value="Integrase_catalytic"/>
</dbReference>
<evidence type="ECO:0000259" key="2">
    <source>
        <dbReference type="PROSITE" id="PS51898"/>
    </source>
</evidence>
<evidence type="ECO:0000313" key="3">
    <source>
        <dbReference type="EMBL" id="SJZ75108.1"/>
    </source>
</evidence>
<dbReference type="GO" id="GO:0015074">
    <property type="term" value="P:DNA integration"/>
    <property type="evidence" value="ECO:0007669"/>
    <property type="project" value="InterPro"/>
</dbReference>
<evidence type="ECO:0000256" key="1">
    <source>
        <dbReference type="ARBA" id="ARBA00023172"/>
    </source>
</evidence>
<dbReference type="GO" id="GO:0003677">
    <property type="term" value="F:DNA binding"/>
    <property type="evidence" value="ECO:0007669"/>
    <property type="project" value="InterPro"/>
</dbReference>
<dbReference type="InterPro" id="IPR013762">
    <property type="entry name" value="Integrase-like_cat_sf"/>
</dbReference>
<dbReference type="Pfam" id="PF00589">
    <property type="entry name" value="Phage_integrase"/>
    <property type="match status" value="1"/>
</dbReference>
<sequence>MGKKIVEGFKNINDMEIFERGLFTYNPMIFYLWKVGVNLALRVSDVLNIRIDEAVDYLETGEYKSKDIKTGKLNHVKLNKNTKEAFVKALNLRKTKTNLENNEFLFVGLGNRSWSYEKSMTRQTVDRAFKHIVDMENIKIDIGTHTMRKTWGYMAYKKTKNIELVMKRLNHSSPGTTMAYIGITNKDIDLLVEELNI</sequence>
<dbReference type="OrthoDB" id="89164at2"/>
<protein>
    <submittedName>
        <fullName evidence="3">Phage integrase family protein</fullName>
    </submittedName>
</protein>
<accession>A0A1T4N8D8</accession>
<dbReference type="AlphaFoldDB" id="A0A1T4N8D8"/>
<dbReference type="Proteomes" id="UP000191153">
    <property type="component" value="Unassembled WGS sequence"/>
</dbReference>
<gene>
    <name evidence="3" type="ORF">SAMN02745174_01448</name>
</gene>
<dbReference type="InterPro" id="IPR011010">
    <property type="entry name" value="DNA_brk_join_enz"/>
</dbReference>
<dbReference type="EMBL" id="FUWX01000010">
    <property type="protein sequence ID" value="SJZ75108.1"/>
    <property type="molecule type" value="Genomic_DNA"/>
</dbReference>
<dbReference type="STRING" id="180163.SAMN02745174_01448"/>
<dbReference type="Gene3D" id="1.10.443.10">
    <property type="entry name" value="Intergrase catalytic core"/>
    <property type="match status" value="1"/>
</dbReference>
<feature type="domain" description="Tyr recombinase" evidence="2">
    <location>
        <begin position="4"/>
        <end position="193"/>
    </location>
</feature>
<dbReference type="GO" id="GO:0006310">
    <property type="term" value="P:DNA recombination"/>
    <property type="evidence" value="ECO:0007669"/>
    <property type="project" value="UniProtKB-KW"/>
</dbReference>
<proteinExistence type="predicted"/>
<dbReference type="SUPFAM" id="SSF56349">
    <property type="entry name" value="DNA breaking-rejoining enzymes"/>
    <property type="match status" value="1"/>
</dbReference>
<dbReference type="RefSeq" id="WP_078693938.1">
    <property type="nucleotide sequence ID" value="NZ_FUWX01000010.1"/>
</dbReference>